<dbReference type="GeneID" id="14911359"/>
<keyword evidence="3" id="KW-0645">Protease</keyword>
<feature type="domain" description="DJ-1/PfpI" evidence="2">
    <location>
        <begin position="7"/>
        <end position="158"/>
    </location>
</feature>
<dbReference type="VEuPathDB" id="AmoebaDB:ACA1_337990"/>
<reference evidence="3 4" key="1">
    <citation type="journal article" date="2013" name="Genome Biol.">
        <title>Genome of Acanthamoeba castellanii highlights extensive lateral gene transfer and early evolution of tyrosine kinase signaling.</title>
        <authorList>
            <person name="Clarke M."/>
            <person name="Lohan A.J."/>
            <person name="Liu B."/>
            <person name="Lagkouvardos I."/>
            <person name="Roy S."/>
            <person name="Zafar N."/>
            <person name="Bertelli C."/>
            <person name="Schilde C."/>
            <person name="Kianianmomeni A."/>
            <person name="Burglin T.R."/>
            <person name="Frech C."/>
            <person name="Turcotte B."/>
            <person name="Kopec K.O."/>
            <person name="Synnott J.M."/>
            <person name="Choo C."/>
            <person name="Paponov I."/>
            <person name="Finkler A."/>
            <person name="Soon Heng Tan C."/>
            <person name="Hutchins A.P."/>
            <person name="Weinmeier T."/>
            <person name="Rattei T."/>
            <person name="Chu J.S."/>
            <person name="Gimenez G."/>
            <person name="Irimia M."/>
            <person name="Rigden D.J."/>
            <person name="Fitzpatrick D.A."/>
            <person name="Lorenzo-Morales J."/>
            <person name="Bateman A."/>
            <person name="Chiu C.H."/>
            <person name="Tang P."/>
            <person name="Hegemann P."/>
            <person name="Fromm H."/>
            <person name="Raoult D."/>
            <person name="Greub G."/>
            <person name="Miranda-Saavedra D."/>
            <person name="Chen N."/>
            <person name="Nash P."/>
            <person name="Ginger M.L."/>
            <person name="Horn M."/>
            <person name="Schaap P."/>
            <person name="Caler L."/>
            <person name="Loftus B."/>
        </authorList>
    </citation>
    <scope>NUCLEOTIDE SEQUENCE [LARGE SCALE GENOMIC DNA]</scope>
    <source>
        <strain evidence="3 4">Neff</strain>
    </source>
</reference>
<dbReference type="OMA" id="VISHACI"/>
<dbReference type="RefSeq" id="XP_004332955.1">
    <property type="nucleotide sequence ID" value="XM_004332907.1"/>
</dbReference>
<protein>
    <submittedName>
        <fullName evidence="3">Intracellular protease, PfpI family protein</fullName>
    </submittedName>
</protein>
<dbReference type="KEGG" id="acan:ACA1_337990"/>
<dbReference type="EMBL" id="KB008170">
    <property type="protein sequence ID" value="ELR10942.1"/>
    <property type="molecule type" value="Genomic_DNA"/>
</dbReference>
<dbReference type="Proteomes" id="UP000011083">
    <property type="component" value="Unassembled WGS sequence"/>
</dbReference>
<dbReference type="PROSITE" id="PS51276">
    <property type="entry name" value="PEPTIDASE_C56_PFPI"/>
    <property type="match status" value="1"/>
</dbReference>
<keyword evidence="3" id="KW-0378">Hydrolase</keyword>
<dbReference type="InterPro" id="IPR002818">
    <property type="entry name" value="DJ-1/PfpI"/>
</dbReference>
<dbReference type="GO" id="GO:0008233">
    <property type="term" value="F:peptidase activity"/>
    <property type="evidence" value="ECO:0007669"/>
    <property type="project" value="UniProtKB-KW"/>
</dbReference>
<evidence type="ECO:0000313" key="3">
    <source>
        <dbReference type="EMBL" id="ELR10942.1"/>
    </source>
</evidence>
<evidence type="ECO:0000259" key="2">
    <source>
        <dbReference type="Pfam" id="PF01965"/>
    </source>
</evidence>
<evidence type="ECO:0000256" key="1">
    <source>
        <dbReference type="ARBA" id="ARBA00008542"/>
    </source>
</evidence>
<accession>L8GCZ7</accession>
<sequence length="161" mass="17336">MSKGLCVVLVEDSYETVEFHYPRLRLEEAGYTVKAVGPQAKKVYQSKEGYWGTSDAVFSDINPAEVKALVAEALPECNKLVHDAAEAGAVVGFICHGAWVPISAKVVKGKKVTSHPAVQDDLVNAGAEWVDEPCVVDGKLVSAQLPKDLPAFMKAILNLLE</sequence>
<dbReference type="AlphaFoldDB" id="L8GCZ7"/>
<dbReference type="GO" id="GO:0006508">
    <property type="term" value="P:proteolysis"/>
    <property type="evidence" value="ECO:0007669"/>
    <property type="project" value="UniProtKB-KW"/>
</dbReference>
<organism evidence="3 4">
    <name type="scientific">Acanthamoeba castellanii (strain ATCC 30010 / Neff)</name>
    <dbReference type="NCBI Taxonomy" id="1257118"/>
    <lineage>
        <taxon>Eukaryota</taxon>
        <taxon>Amoebozoa</taxon>
        <taxon>Discosea</taxon>
        <taxon>Longamoebia</taxon>
        <taxon>Centramoebida</taxon>
        <taxon>Acanthamoebidae</taxon>
        <taxon>Acanthamoeba</taxon>
    </lineage>
</organism>
<proteinExistence type="inferred from homology"/>
<dbReference type="PANTHER" id="PTHR42733">
    <property type="entry name" value="DJ-1 PROTEIN"/>
    <property type="match status" value="1"/>
</dbReference>
<dbReference type="SUPFAM" id="SSF52317">
    <property type="entry name" value="Class I glutamine amidotransferase-like"/>
    <property type="match status" value="1"/>
</dbReference>
<dbReference type="InterPro" id="IPR006286">
    <property type="entry name" value="C56_PfpI-like"/>
</dbReference>
<dbReference type="InterPro" id="IPR029062">
    <property type="entry name" value="Class_I_gatase-like"/>
</dbReference>
<dbReference type="OrthoDB" id="543156at2759"/>
<dbReference type="Gene3D" id="3.40.50.880">
    <property type="match status" value="1"/>
</dbReference>
<name>L8GCZ7_ACACF</name>
<keyword evidence="4" id="KW-1185">Reference proteome</keyword>
<gene>
    <name evidence="3" type="ORF">ACA1_337990</name>
</gene>
<dbReference type="STRING" id="1257118.L8GCZ7"/>
<dbReference type="Pfam" id="PF01965">
    <property type="entry name" value="DJ-1_PfpI"/>
    <property type="match status" value="1"/>
</dbReference>
<evidence type="ECO:0000313" key="4">
    <source>
        <dbReference type="Proteomes" id="UP000011083"/>
    </source>
</evidence>
<dbReference type="PANTHER" id="PTHR42733:SF13">
    <property type="entry name" value="DJ-1_PFPI DOMAIN-CONTAINING PROTEIN"/>
    <property type="match status" value="1"/>
</dbReference>
<comment type="similarity">
    <text evidence="1">Belongs to the peptidase C56 family.</text>
</comment>